<dbReference type="OrthoDB" id="9807210at2"/>
<name>A0A3L7DUG8_9GAMM</name>
<dbReference type="Pfam" id="PF01979">
    <property type="entry name" value="Amidohydro_1"/>
    <property type="match status" value="1"/>
</dbReference>
<dbReference type="InterPro" id="IPR032466">
    <property type="entry name" value="Metal_Hydrolase"/>
</dbReference>
<accession>A0A3L7DUG8</accession>
<dbReference type="Gene3D" id="3.40.50.10910">
    <property type="entry name" value="Amidohydrolase"/>
    <property type="match status" value="1"/>
</dbReference>
<dbReference type="PANTHER" id="PTHR43135">
    <property type="entry name" value="ALPHA-D-RIBOSE 1-METHYLPHOSPHONATE 5-TRIPHOSPHATE DIPHOSPHATASE"/>
    <property type="match status" value="1"/>
</dbReference>
<dbReference type="Gene3D" id="3.30.110.90">
    <property type="entry name" value="Amidohydrolase"/>
    <property type="match status" value="1"/>
</dbReference>
<feature type="domain" description="Amidohydrolase-related" evidence="1">
    <location>
        <begin position="97"/>
        <end position="479"/>
    </location>
</feature>
<evidence type="ECO:0000313" key="3">
    <source>
        <dbReference type="Proteomes" id="UP000265509"/>
    </source>
</evidence>
<sequence length="523" mass="56703">MIKVHGITVFLQALGAGLLVGAAALVVALLWPIADPPWLAHSGPVALVDVTIIDVEHGESLAGQTVVLRDGHIERVGPASAEALPAGVRILDARGQFLIPGLWDMHTHSIKRSPQFHHALYIANGVTSVRDMSGCLSEDDSYWACPHDRRRWTNEAVQGQRVSPRYPLQSSYQTNGGNEVPEGLPAFFRLESLEHAEELAAFYRGQGVDFIKTYSELAPQQFAWIARSAREQGLGIAGHRPVKVSLETALAMGQRSFEHGRLFLFECFGGAQAFRSAPDPLAAYNATLRLRLLTERDEAACAQHMRNMAEAGAWWVPTLTTLRMAVTAAQPAAHQDPRLADIPWLRRKLLWGPDARRAAAEPLANDGRSIHAHLFDLASRDVGEAHAAGVRILTGTDTSDTLVFPGSSLHGELQMFVDAGLTPAQALRAATIAAAEFAGAQTTHGTIAPGKVADLVLLEANPLADIANTRRIAGVFIAGHHHDARSLQALRQFARAQASSVRANLRLLWDMLASPLMRRQLAD</sequence>
<organism evidence="2 3">
    <name type="scientific">Seongchinamella sediminis</name>
    <dbReference type="NCBI Taxonomy" id="2283635"/>
    <lineage>
        <taxon>Bacteria</taxon>
        <taxon>Pseudomonadati</taxon>
        <taxon>Pseudomonadota</taxon>
        <taxon>Gammaproteobacteria</taxon>
        <taxon>Cellvibrionales</taxon>
        <taxon>Halieaceae</taxon>
        <taxon>Seongchinamella</taxon>
    </lineage>
</organism>
<dbReference type="InterPro" id="IPR006680">
    <property type="entry name" value="Amidohydro-rel"/>
</dbReference>
<gene>
    <name evidence="2" type="ORF">DWB85_13020</name>
</gene>
<dbReference type="EMBL" id="QRAN01000014">
    <property type="protein sequence ID" value="RLQ21227.1"/>
    <property type="molecule type" value="Genomic_DNA"/>
</dbReference>
<reference evidence="2 3" key="1">
    <citation type="submission" date="2018-07" db="EMBL/GenBank/DDBJ databases">
        <title>Halioglobus sp. genome submission.</title>
        <authorList>
            <person name="Ye M.-Q."/>
            <person name="Du Z.-J."/>
        </authorList>
    </citation>
    <scope>NUCLEOTIDE SEQUENCE [LARGE SCALE GENOMIC DNA]</scope>
    <source>
        <strain evidence="2 3">U0301</strain>
    </source>
</reference>
<evidence type="ECO:0000313" key="2">
    <source>
        <dbReference type="EMBL" id="RLQ21227.1"/>
    </source>
</evidence>
<dbReference type="SUPFAM" id="SSF51338">
    <property type="entry name" value="Composite domain of metallo-dependent hydrolases"/>
    <property type="match status" value="1"/>
</dbReference>
<dbReference type="InterPro" id="IPR011059">
    <property type="entry name" value="Metal-dep_hydrolase_composite"/>
</dbReference>
<dbReference type="Proteomes" id="UP000265509">
    <property type="component" value="Unassembled WGS sequence"/>
</dbReference>
<keyword evidence="3" id="KW-1185">Reference proteome</keyword>
<dbReference type="InterPro" id="IPR051781">
    <property type="entry name" value="Metallo-dep_Hydrolase"/>
</dbReference>
<dbReference type="AlphaFoldDB" id="A0A3L7DUG8"/>
<dbReference type="PANTHER" id="PTHR43135:SF3">
    <property type="entry name" value="ALPHA-D-RIBOSE 1-METHYLPHOSPHONATE 5-TRIPHOSPHATE DIPHOSPHATASE"/>
    <property type="match status" value="1"/>
</dbReference>
<comment type="caution">
    <text evidence="2">The sequence shown here is derived from an EMBL/GenBank/DDBJ whole genome shotgun (WGS) entry which is preliminary data.</text>
</comment>
<protein>
    <recommendedName>
        <fullName evidence="1">Amidohydrolase-related domain-containing protein</fullName>
    </recommendedName>
</protein>
<dbReference type="RefSeq" id="WP_117955378.1">
    <property type="nucleotide sequence ID" value="NZ_QRAN01000014.1"/>
</dbReference>
<dbReference type="Gene3D" id="2.30.40.10">
    <property type="entry name" value="Urease, subunit C, domain 1"/>
    <property type="match status" value="1"/>
</dbReference>
<evidence type="ECO:0000259" key="1">
    <source>
        <dbReference type="Pfam" id="PF01979"/>
    </source>
</evidence>
<dbReference type="Gene3D" id="1.20.58.520">
    <property type="entry name" value="Amidohydrolase"/>
    <property type="match status" value="1"/>
</dbReference>
<proteinExistence type="predicted"/>
<dbReference type="GO" id="GO:0016810">
    <property type="term" value="F:hydrolase activity, acting on carbon-nitrogen (but not peptide) bonds"/>
    <property type="evidence" value="ECO:0007669"/>
    <property type="project" value="InterPro"/>
</dbReference>
<dbReference type="SUPFAM" id="SSF51556">
    <property type="entry name" value="Metallo-dependent hydrolases"/>
    <property type="match status" value="1"/>
</dbReference>